<dbReference type="HOGENOM" id="CLU_917109_0_0_6"/>
<sequence length="303" mass="34200">MNALSLDDLLQEEEIANAAGETGVCRQLHEDAQIVLSEQNEIDSFFKKTDEKPDFYLEEIDADEDTGANDPALADWYQAARLQRAFATPNLGVKYLHSVGDSESEDAIEKAIHAAIYRSDSQEANRHDRLMMDVPRDGRRKGGTHALPFDKRRRRSAKIVNIQLIRWDATPAECREADVFYREVNARIERKVAYCLREYKGKYADVLSLLLSGLKTQEIAEKTGKTTRRIRQIVNGNWQRGVPGLMQFIRELSEPPTEFQIDPVIPVCLEQAQVKPKKGGSPKQVVTGQLAWDFDALATEVAA</sequence>
<evidence type="ECO:0000313" key="2">
    <source>
        <dbReference type="Proteomes" id="UP000006135"/>
    </source>
</evidence>
<dbReference type="EMBL" id="CP002573">
    <property type="protein sequence ID" value="AEK57683.1"/>
    <property type="molecule type" value="Genomic_DNA"/>
</dbReference>
<dbReference type="AlphaFoldDB" id="F9ZL97"/>
<dbReference type="Proteomes" id="UP000006135">
    <property type="component" value="Chromosome"/>
</dbReference>
<organism evidence="1 2">
    <name type="scientific">Acidithiobacillus caldus (strain SM-1)</name>
    <dbReference type="NCBI Taxonomy" id="990288"/>
    <lineage>
        <taxon>Bacteria</taxon>
        <taxon>Pseudomonadati</taxon>
        <taxon>Pseudomonadota</taxon>
        <taxon>Acidithiobacillia</taxon>
        <taxon>Acidithiobacillales</taxon>
        <taxon>Acidithiobacillaceae</taxon>
        <taxon>Acidithiobacillus</taxon>
    </lineage>
</organism>
<dbReference type="KEGG" id="acu:Atc_1034"/>
<reference evidence="1 2" key="1">
    <citation type="journal article" date="2011" name="J. Genet. Genomics">
        <title>Unraveling the Acidithiobacillus caldus complete genome and its central metabolisms for carbon assimilation.</title>
        <authorList>
            <person name="You X.Y."/>
            <person name="Guo X."/>
            <person name="Zheng H.J."/>
            <person name="Zhang M.J."/>
            <person name="Liu L.J."/>
            <person name="Zhu Y.Q."/>
            <person name="Zhu B."/>
            <person name="Wang S.Y."/>
            <person name="Zhao G.P."/>
            <person name="Poetsch A."/>
            <person name="Jiang C.Y."/>
            <person name="Liu S.J."/>
        </authorList>
    </citation>
    <scope>NUCLEOTIDE SEQUENCE [LARGE SCALE GENOMIC DNA]</scope>
    <source>
        <strain evidence="1 2">SM-1</strain>
    </source>
</reference>
<dbReference type="RefSeq" id="WP_014002578.1">
    <property type="nucleotide sequence ID" value="NC_015850.1"/>
</dbReference>
<proteinExistence type="predicted"/>
<evidence type="ECO:0000313" key="1">
    <source>
        <dbReference type="EMBL" id="AEK57683.1"/>
    </source>
</evidence>
<name>F9ZL97_ACICS</name>
<keyword evidence="2" id="KW-1185">Reference proteome</keyword>
<gene>
    <name evidence="1" type="ordered locus">Atc_1034</name>
</gene>
<protein>
    <submittedName>
        <fullName evidence="1">Uncharacterized protein</fullName>
    </submittedName>
</protein>
<dbReference type="GeneID" id="92931045"/>
<accession>F9ZL97</accession>